<accession>A0A9W9LZC8</accession>
<feature type="compositionally biased region" description="Low complexity" evidence="1">
    <location>
        <begin position="275"/>
        <end position="285"/>
    </location>
</feature>
<reference evidence="2" key="1">
    <citation type="submission" date="2022-11" db="EMBL/GenBank/DDBJ databases">
        <authorList>
            <person name="Petersen C."/>
        </authorList>
    </citation>
    <scope>NUCLEOTIDE SEQUENCE</scope>
    <source>
        <strain evidence="2">IBT 21917</strain>
    </source>
</reference>
<keyword evidence="3" id="KW-1185">Reference proteome</keyword>
<dbReference type="EMBL" id="JAPQKO010000001">
    <property type="protein sequence ID" value="KAJ5182769.1"/>
    <property type="molecule type" value="Genomic_DNA"/>
</dbReference>
<feature type="region of interest" description="Disordered" evidence="1">
    <location>
        <begin position="349"/>
        <end position="407"/>
    </location>
</feature>
<protein>
    <submittedName>
        <fullName evidence="2">Uncharacterized protein</fullName>
    </submittedName>
</protein>
<dbReference type="AlphaFoldDB" id="A0A9W9LZC8"/>
<name>A0A9W9LZC8_9EURO</name>
<evidence type="ECO:0000313" key="2">
    <source>
        <dbReference type="EMBL" id="KAJ5182769.1"/>
    </source>
</evidence>
<comment type="caution">
    <text evidence="2">The sequence shown here is derived from an EMBL/GenBank/DDBJ whole genome shotgun (WGS) entry which is preliminary data.</text>
</comment>
<dbReference type="Proteomes" id="UP001146351">
    <property type="component" value="Unassembled WGS sequence"/>
</dbReference>
<feature type="compositionally biased region" description="Acidic residues" evidence="1">
    <location>
        <begin position="524"/>
        <end position="533"/>
    </location>
</feature>
<organism evidence="2 3">
    <name type="scientific">Penicillium capsulatum</name>
    <dbReference type="NCBI Taxonomy" id="69766"/>
    <lineage>
        <taxon>Eukaryota</taxon>
        <taxon>Fungi</taxon>
        <taxon>Dikarya</taxon>
        <taxon>Ascomycota</taxon>
        <taxon>Pezizomycotina</taxon>
        <taxon>Eurotiomycetes</taxon>
        <taxon>Eurotiomycetidae</taxon>
        <taxon>Eurotiales</taxon>
        <taxon>Aspergillaceae</taxon>
        <taxon>Penicillium</taxon>
    </lineage>
</organism>
<dbReference type="OrthoDB" id="4174342at2759"/>
<evidence type="ECO:0000256" key="1">
    <source>
        <dbReference type="SAM" id="MobiDB-lite"/>
    </source>
</evidence>
<gene>
    <name evidence="2" type="ORF">N7492_000385</name>
</gene>
<feature type="compositionally biased region" description="Polar residues" evidence="1">
    <location>
        <begin position="353"/>
        <end position="375"/>
    </location>
</feature>
<feature type="region of interest" description="Disordered" evidence="1">
    <location>
        <begin position="132"/>
        <end position="288"/>
    </location>
</feature>
<feature type="region of interest" description="Disordered" evidence="1">
    <location>
        <begin position="459"/>
        <end position="579"/>
    </location>
</feature>
<reference evidence="2" key="2">
    <citation type="journal article" date="2023" name="IMA Fungus">
        <title>Comparative genomic study of the Penicillium genus elucidates a diverse pangenome and 15 lateral gene transfer events.</title>
        <authorList>
            <person name="Petersen C."/>
            <person name="Sorensen T."/>
            <person name="Nielsen M.R."/>
            <person name="Sondergaard T.E."/>
            <person name="Sorensen J.L."/>
            <person name="Fitzpatrick D.A."/>
            <person name="Frisvad J.C."/>
            <person name="Nielsen K.L."/>
        </authorList>
    </citation>
    <scope>NUCLEOTIDE SEQUENCE</scope>
    <source>
        <strain evidence="2">IBT 21917</strain>
    </source>
</reference>
<feature type="compositionally biased region" description="Basic residues" evidence="1">
    <location>
        <begin position="478"/>
        <end position="495"/>
    </location>
</feature>
<evidence type="ECO:0000313" key="3">
    <source>
        <dbReference type="Proteomes" id="UP001146351"/>
    </source>
</evidence>
<proteinExistence type="predicted"/>
<feature type="compositionally biased region" description="Low complexity" evidence="1">
    <location>
        <begin position="240"/>
        <end position="251"/>
    </location>
</feature>
<sequence length="579" mass="61510">MRKDSTGDPVTDVLCTCVDGTFNSAPDTPSLVYPDRLIRPLPKRTLRSRLSTDAADGLFYPPTPPASQIFYGAPGDSEEAVNDSKVYVQQAAEADRHELTPETDSHHGFETAVELDSGDEDGPVVVRRSAGFRGSLSPTSSPHPQGSAGKDGPKSSAGPDGYDAFENTNNKKKRKIPTPGSLGGHHSALSPEFANMGLANPNHAPANVADGMPPGTYYGSGDPASPVGSGISGSGRGRLGRSSTRSNTGRNPLSANAQNAWMHGRNSSRRDGWMSSPGPSGESPSDQGIISTAIANAATLSSPLRGPSNVSLLDQENTTPTKTQFTFTCESDSSKGMALQQRNAYSHYRAPSSPLTGASHNARGYSQATQTSPHMTGQAMPPGTQPPAHGDQASVGRKKKRSPGSVYALAARQRKIQQQYTNIHHPPSLEDIWICEFCEYESIFGRPPEALIRQYEMKDRKERKRLAEKKRLLEKAKMKGRKTKKAPKNGSKHGGHPGGYQQGYDRASVDHSSATGSGLHDDESLGPEYEDEPGSIPGPDPVSHSEVKPPLPPNGNYPKLAGTTGPPKTLADAGASRPA</sequence>